<accession>A0ABR6RLJ5</accession>
<gene>
    <name evidence="1" type="ORF">HNP33_004173</name>
</gene>
<evidence type="ECO:0000313" key="1">
    <source>
        <dbReference type="EMBL" id="MBB6580047.1"/>
    </source>
</evidence>
<comment type="caution">
    <text evidence="1">The sequence shown here is derived from an EMBL/GenBank/DDBJ whole genome shotgun (WGS) entry which is preliminary data.</text>
</comment>
<dbReference type="EMBL" id="JACHKZ010000051">
    <property type="protein sequence ID" value="MBB6580047.1"/>
    <property type="molecule type" value="Genomic_DNA"/>
</dbReference>
<proteinExistence type="predicted"/>
<reference evidence="1 2" key="1">
    <citation type="submission" date="2020-08" db="EMBL/GenBank/DDBJ databases">
        <title>Functional genomics of gut bacteria from endangered species of beetles.</title>
        <authorList>
            <person name="Carlos-Shanley C."/>
        </authorList>
    </citation>
    <scope>NUCLEOTIDE SEQUENCE [LARGE SCALE GENOMIC DNA]</scope>
    <source>
        <strain evidence="1 2">S00124</strain>
    </source>
</reference>
<keyword evidence="2" id="KW-1185">Reference proteome</keyword>
<sequence length="75" mass="8556">MDAIEQLEPITAAKRMAEIRVAWRIAGRFDQMGHPVFAGLWHPDNAYNRCMLETLVEVGNEVYGAGSHWLEEREA</sequence>
<dbReference type="Proteomes" id="UP000562492">
    <property type="component" value="Unassembled WGS sequence"/>
</dbReference>
<evidence type="ECO:0000313" key="2">
    <source>
        <dbReference type="Proteomes" id="UP000562492"/>
    </source>
</evidence>
<organism evidence="1 2">
    <name type="scientific">Comamonas odontotermitis</name>
    <dbReference type="NCBI Taxonomy" id="379895"/>
    <lineage>
        <taxon>Bacteria</taxon>
        <taxon>Pseudomonadati</taxon>
        <taxon>Pseudomonadota</taxon>
        <taxon>Betaproteobacteria</taxon>
        <taxon>Burkholderiales</taxon>
        <taxon>Comamonadaceae</taxon>
        <taxon>Comamonas</taxon>
    </lineage>
</organism>
<protein>
    <submittedName>
        <fullName evidence="1">Uncharacterized protein</fullName>
    </submittedName>
</protein>
<name>A0ABR6RLJ5_9BURK</name>